<accession>A0A2U9PW27</accession>
<dbReference type="EMBL" id="CP027541">
    <property type="protein sequence ID" value="AWT55992.1"/>
    <property type="molecule type" value="Genomic_DNA"/>
</dbReference>
<dbReference type="AlphaFoldDB" id="A0A2U9PW27"/>
<reference evidence="3" key="2">
    <citation type="submission" date="2018-03" db="EMBL/GenBank/DDBJ databases">
        <authorList>
            <person name="Derbyshire K."/>
            <person name="Gray T.A."/>
            <person name="Champion M."/>
        </authorList>
    </citation>
    <scope>NUCLEOTIDE SEQUENCE [LARGE SCALE GENOMIC DNA]</scope>
    <source>
        <strain evidence="3">MKD8</strain>
    </source>
</reference>
<name>A0A2U9PW27_MYCSE</name>
<keyword evidence="1" id="KW-0732">Signal</keyword>
<sequence>MKFTWKAISTGMIAAAGALPVAVALSGAANAEPAPVPPAPMPNLPVVNQLAGVPGAAPQLLQGVASALTGTPA</sequence>
<dbReference type="RefSeq" id="WP_416143333.1">
    <property type="nucleotide sequence ID" value="NZ_CP027541.1"/>
</dbReference>
<reference evidence="2 3" key="1">
    <citation type="journal article" date="2013" name="Genome Announc.">
        <title>Draft genome sequence of MKD8, a conjugal recipient Mycobacterium smegmatis strain.</title>
        <authorList>
            <person name="Gray T.A."/>
            <person name="Palumbo M.J."/>
            <person name="Derbyshire K.M."/>
        </authorList>
    </citation>
    <scope>NUCLEOTIDE SEQUENCE [LARGE SCALE GENOMIC DNA]</scope>
    <source>
        <strain evidence="2 3">MKD8</strain>
    </source>
</reference>
<gene>
    <name evidence="2" type="ORF">D806_050420</name>
</gene>
<evidence type="ECO:0000313" key="3">
    <source>
        <dbReference type="Proteomes" id="UP000011200"/>
    </source>
</evidence>
<protein>
    <recommendedName>
        <fullName evidence="4">Secreted protein</fullName>
    </recommendedName>
</protein>
<evidence type="ECO:0008006" key="4">
    <source>
        <dbReference type="Google" id="ProtNLM"/>
    </source>
</evidence>
<feature type="signal peptide" evidence="1">
    <location>
        <begin position="1"/>
        <end position="31"/>
    </location>
</feature>
<evidence type="ECO:0000256" key="1">
    <source>
        <dbReference type="SAM" id="SignalP"/>
    </source>
</evidence>
<evidence type="ECO:0000313" key="2">
    <source>
        <dbReference type="EMBL" id="AWT55992.1"/>
    </source>
</evidence>
<dbReference type="Proteomes" id="UP000011200">
    <property type="component" value="Chromosome"/>
</dbReference>
<organism evidence="2 3">
    <name type="scientific">Mycolicibacterium smegmatis (strain MKD8)</name>
    <name type="common">Mycobacterium smegmatis</name>
    <dbReference type="NCBI Taxonomy" id="1214915"/>
    <lineage>
        <taxon>Bacteria</taxon>
        <taxon>Bacillati</taxon>
        <taxon>Actinomycetota</taxon>
        <taxon>Actinomycetes</taxon>
        <taxon>Mycobacteriales</taxon>
        <taxon>Mycobacteriaceae</taxon>
        <taxon>Mycolicibacterium</taxon>
    </lineage>
</organism>
<feature type="chain" id="PRO_5015933156" description="Secreted protein" evidence="1">
    <location>
        <begin position="32"/>
        <end position="73"/>
    </location>
</feature>
<proteinExistence type="predicted"/>